<dbReference type="GO" id="GO:0005829">
    <property type="term" value="C:cytosol"/>
    <property type="evidence" value="ECO:0007669"/>
    <property type="project" value="TreeGrafter"/>
</dbReference>
<comment type="caution">
    <text evidence="1">The sequence shown here is derived from an EMBL/GenBank/DDBJ whole genome shotgun (WGS) entry which is preliminary data.</text>
</comment>
<evidence type="ECO:0000313" key="2">
    <source>
        <dbReference type="Proteomes" id="UP000054564"/>
    </source>
</evidence>
<dbReference type="GO" id="GO:0006231">
    <property type="term" value="P:dTMP biosynthetic process"/>
    <property type="evidence" value="ECO:0007669"/>
    <property type="project" value="TreeGrafter"/>
</dbReference>
<evidence type="ECO:0000313" key="1">
    <source>
        <dbReference type="EMBL" id="KNE89572.1"/>
    </source>
</evidence>
<dbReference type="PANTHER" id="PTHR11548">
    <property type="entry name" value="THYMIDYLATE SYNTHASE 1"/>
    <property type="match status" value="1"/>
</dbReference>
<name>A0A0L0UR67_9BASI</name>
<dbReference type="SUPFAM" id="SSF55831">
    <property type="entry name" value="Thymidylate synthase/dCMP hydroxymethylase"/>
    <property type="match status" value="1"/>
</dbReference>
<dbReference type="PANTHER" id="PTHR11548:SF2">
    <property type="entry name" value="THYMIDYLATE SYNTHASE"/>
    <property type="match status" value="1"/>
</dbReference>
<dbReference type="GO" id="GO:0005739">
    <property type="term" value="C:mitochondrion"/>
    <property type="evidence" value="ECO:0007669"/>
    <property type="project" value="TreeGrafter"/>
</dbReference>
<dbReference type="Proteomes" id="UP000054564">
    <property type="component" value="Unassembled WGS sequence"/>
</dbReference>
<accession>A0A0L0UR67</accession>
<sequence length="60" mass="6734">MSSNRTGTGTEAGVRIWDPNGSREYLDSVGLRDYKIGMLAPVYGFQWRHFGATYQGPDHN</sequence>
<proteinExistence type="predicted"/>
<dbReference type="InterPro" id="IPR036926">
    <property type="entry name" value="Thymidate_synth/dCMP_Mease_sf"/>
</dbReference>
<protein>
    <submittedName>
        <fullName evidence="1">Thymidylate synthase</fullName>
    </submittedName>
</protein>
<dbReference type="GO" id="GO:0004799">
    <property type="term" value="F:thymidylate synthase activity"/>
    <property type="evidence" value="ECO:0007669"/>
    <property type="project" value="TreeGrafter"/>
</dbReference>
<dbReference type="STRING" id="1165861.A0A0L0UR67"/>
<keyword evidence="2" id="KW-1185">Reference proteome</keyword>
<dbReference type="AlphaFoldDB" id="A0A0L0UR67"/>
<organism evidence="1 2">
    <name type="scientific">Puccinia striiformis f. sp. tritici PST-78</name>
    <dbReference type="NCBI Taxonomy" id="1165861"/>
    <lineage>
        <taxon>Eukaryota</taxon>
        <taxon>Fungi</taxon>
        <taxon>Dikarya</taxon>
        <taxon>Basidiomycota</taxon>
        <taxon>Pucciniomycotina</taxon>
        <taxon>Pucciniomycetes</taxon>
        <taxon>Pucciniales</taxon>
        <taxon>Pucciniaceae</taxon>
        <taxon>Puccinia</taxon>
    </lineage>
</organism>
<dbReference type="EMBL" id="AJIL01000325">
    <property type="protein sequence ID" value="KNE89572.1"/>
    <property type="molecule type" value="Genomic_DNA"/>
</dbReference>
<reference evidence="2" key="1">
    <citation type="submission" date="2014-03" db="EMBL/GenBank/DDBJ databases">
        <title>The Genome Sequence of Puccinia striiformis f. sp. tritici PST-78.</title>
        <authorList>
            <consortium name="The Broad Institute Genome Sequencing Platform"/>
            <person name="Cuomo C."/>
            <person name="Hulbert S."/>
            <person name="Chen X."/>
            <person name="Walker B."/>
            <person name="Young S.K."/>
            <person name="Zeng Q."/>
            <person name="Gargeya S."/>
            <person name="Fitzgerald M."/>
            <person name="Haas B."/>
            <person name="Abouelleil A."/>
            <person name="Alvarado L."/>
            <person name="Arachchi H.M."/>
            <person name="Berlin A.M."/>
            <person name="Chapman S.B."/>
            <person name="Goldberg J."/>
            <person name="Griggs A."/>
            <person name="Gujja S."/>
            <person name="Hansen M."/>
            <person name="Howarth C."/>
            <person name="Imamovic A."/>
            <person name="Larimer J."/>
            <person name="McCowan C."/>
            <person name="Montmayeur A."/>
            <person name="Murphy C."/>
            <person name="Neiman D."/>
            <person name="Pearson M."/>
            <person name="Priest M."/>
            <person name="Roberts A."/>
            <person name="Saif S."/>
            <person name="Shea T."/>
            <person name="Sisk P."/>
            <person name="Sykes S."/>
            <person name="Wortman J."/>
            <person name="Nusbaum C."/>
            <person name="Birren B."/>
        </authorList>
    </citation>
    <scope>NUCLEOTIDE SEQUENCE [LARGE SCALE GENOMIC DNA]</scope>
    <source>
        <strain evidence="2">race PST-78</strain>
    </source>
</reference>
<dbReference type="Gene3D" id="3.30.572.10">
    <property type="entry name" value="Thymidylate synthase/dCMP hydroxymethylase domain"/>
    <property type="match status" value="1"/>
</dbReference>
<gene>
    <name evidence="1" type="ORF">PSTG_16970</name>
</gene>
<dbReference type="InterPro" id="IPR045097">
    <property type="entry name" value="Thymidate_synth/dCMP_Mease"/>
</dbReference>